<gene>
    <name evidence="2" type="ORF">XELAEV_18026412mg</name>
</gene>
<organism evidence="2 3">
    <name type="scientific">Xenopus laevis</name>
    <name type="common">African clawed frog</name>
    <dbReference type="NCBI Taxonomy" id="8355"/>
    <lineage>
        <taxon>Eukaryota</taxon>
        <taxon>Metazoa</taxon>
        <taxon>Chordata</taxon>
        <taxon>Craniata</taxon>
        <taxon>Vertebrata</taxon>
        <taxon>Euteleostomi</taxon>
        <taxon>Amphibia</taxon>
        <taxon>Batrachia</taxon>
        <taxon>Anura</taxon>
        <taxon>Pipoidea</taxon>
        <taxon>Pipidae</taxon>
        <taxon>Xenopodinae</taxon>
        <taxon>Xenopus</taxon>
        <taxon>Xenopus</taxon>
    </lineage>
</organism>
<dbReference type="Proteomes" id="UP000694892">
    <property type="component" value="Chromosome 5L"/>
</dbReference>
<reference evidence="3" key="1">
    <citation type="journal article" date="2016" name="Nature">
        <title>Genome evolution in the allotetraploid frog Xenopus laevis.</title>
        <authorList>
            <person name="Session A.M."/>
            <person name="Uno Y."/>
            <person name="Kwon T."/>
            <person name="Chapman J.A."/>
            <person name="Toyoda A."/>
            <person name="Takahashi S."/>
            <person name="Fukui A."/>
            <person name="Hikosaka A."/>
            <person name="Suzuki A."/>
            <person name="Kondo M."/>
            <person name="van Heeringen S.J."/>
            <person name="Quigley I."/>
            <person name="Heinz S."/>
            <person name="Ogino H."/>
            <person name="Ochi H."/>
            <person name="Hellsten U."/>
            <person name="Lyons J.B."/>
            <person name="Simakov O."/>
            <person name="Putnam N."/>
            <person name="Stites J."/>
            <person name="Kuroki Y."/>
            <person name="Tanaka T."/>
            <person name="Michiue T."/>
            <person name="Watanabe M."/>
            <person name="Bogdanovic O."/>
            <person name="Lister R."/>
            <person name="Georgiou G."/>
            <person name="Paranjpe S.S."/>
            <person name="van Kruijsbergen I."/>
            <person name="Shu S."/>
            <person name="Carlson J."/>
            <person name="Kinoshita T."/>
            <person name="Ohta Y."/>
            <person name="Mawaribuchi S."/>
            <person name="Jenkins J."/>
            <person name="Grimwood J."/>
            <person name="Schmutz J."/>
            <person name="Mitros T."/>
            <person name="Mozaffari S.V."/>
            <person name="Suzuki Y."/>
            <person name="Haramoto Y."/>
            <person name="Yamamoto T.S."/>
            <person name="Takagi C."/>
            <person name="Heald R."/>
            <person name="Miller K."/>
            <person name="Haudenschild C."/>
            <person name="Kitzman J."/>
            <person name="Nakayama T."/>
            <person name="Izutsu Y."/>
            <person name="Robert J."/>
            <person name="Fortriede J."/>
            <person name="Burns K."/>
            <person name="Lotay V."/>
            <person name="Karimi K."/>
            <person name="Yasuoka Y."/>
            <person name="Dichmann D.S."/>
            <person name="Flajnik M.F."/>
            <person name="Houston D.W."/>
            <person name="Shendure J."/>
            <person name="DuPasquier L."/>
            <person name="Vize P.D."/>
            <person name="Zorn A.M."/>
            <person name="Ito M."/>
            <person name="Marcotte E.M."/>
            <person name="Wallingford J.B."/>
            <person name="Ito Y."/>
            <person name="Asashima M."/>
            <person name="Ueno N."/>
            <person name="Matsuda Y."/>
            <person name="Veenstra G.J."/>
            <person name="Fujiyama A."/>
            <person name="Harland R.M."/>
            <person name="Taira M."/>
            <person name="Rokhsar D.S."/>
        </authorList>
    </citation>
    <scope>NUCLEOTIDE SEQUENCE [LARGE SCALE GENOMIC DNA]</scope>
    <source>
        <strain evidence="3">J</strain>
    </source>
</reference>
<keyword evidence="1" id="KW-0472">Membrane</keyword>
<dbReference type="AlphaFoldDB" id="A0A974CTT3"/>
<evidence type="ECO:0000256" key="1">
    <source>
        <dbReference type="SAM" id="Phobius"/>
    </source>
</evidence>
<keyword evidence="1" id="KW-1133">Transmembrane helix</keyword>
<name>A0A974CTT3_XENLA</name>
<accession>A0A974CTT3</accession>
<evidence type="ECO:0000313" key="3">
    <source>
        <dbReference type="Proteomes" id="UP000694892"/>
    </source>
</evidence>
<evidence type="ECO:0000313" key="2">
    <source>
        <dbReference type="EMBL" id="OCT79604.1"/>
    </source>
</evidence>
<sequence length="75" mass="8391">QPDTAQTRCLSYQKNILEKLAFCAGFAFLPFGTDCILFAFEYSTTREGNQAQRSANSTGTVLATQHFHWPSAQEQ</sequence>
<proteinExistence type="predicted"/>
<protein>
    <submittedName>
        <fullName evidence="2">Uncharacterized protein</fullName>
    </submittedName>
</protein>
<feature type="non-terminal residue" evidence="2">
    <location>
        <position position="1"/>
    </location>
</feature>
<dbReference type="EMBL" id="CM004474">
    <property type="protein sequence ID" value="OCT79604.1"/>
    <property type="molecule type" value="Genomic_DNA"/>
</dbReference>
<feature type="transmembrane region" description="Helical" evidence="1">
    <location>
        <begin position="20"/>
        <end position="40"/>
    </location>
</feature>
<keyword evidence="1" id="KW-0812">Transmembrane</keyword>